<accession>A0AAD7RQ13</accession>
<evidence type="ECO:0000256" key="1">
    <source>
        <dbReference type="SAM" id="MobiDB-lite"/>
    </source>
</evidence>
<comment type="caution">
    <text evidence="2">The sequence shown here is derived from an EMBL/GenBank/DDBJ whole genome shotgun (WGS) entry which is preliminary data.</text>
</comment>
<proteinExistence type="predicted"/>
<evidence type="ECO:0000313" key="3">
    <source>
        <dbReference type="Proteomes" id="UP001221898"/>
    </source>
</evidence>
<keyword evidence="3" id="KW-1185">Reference proteome</keyword>
<reference evidence="2" key="1">
    <citation type="journal article" date="2023" name="Science">
        <title>Genome structures resolve the early diversification of teleost fishes.</title>
        <authorList>
            <person name="Parey E."/>
            <person name="Louis A."/>
            <person name="Montfort J."/>
            <person name="Bouchez O."/>
            <person name="Roques C."/>
            <person name="Iampietro C."/>
            <person name="Lluch J."/>
            <person name="Castinel A."/>
            <person name="Donnadieu C."/>
            <person name="Desvignes T."/>
            <person name="Floi Bucao C."/>
            <person name="Jouanno E."/>
            <person name="Wen M."/>
            <person name="Mejri S."/>
            <person name="Dirks R."/>
            <person name="Jansen H."/>
            <person name="Henkel C."/>
            <person name="Chen W.J."/>
            <person name="Zahm M."/>
            <person name="Cabau C."/>
            <person name="Klopp C."/>
            <person name="Thompson A.W."/>
            <person name="Robinson-Rechavi M."/>
            <person name="Braasch I."/>
            <person name="Lecointre G."/>
            <person name="Bobe J."/>
            <person name="Postlethwait J.H."/>
            <person name="Berthelot C."/>
            <person name="Roest Crollius H."/>
            <person name="Guiguen Y."/>
        </authorList>
    </citation>
    <scope>NUCLEOTIDE SEQUENCE</scope>
    <source>
        <strain evidence="2">NC1722</strain>
    </source>
</reference>
<sequence length="125" mass="13750">MFWKRLELINERYAGAESYTPRGKGASEQRGLSNRAAESRERPVTVASWPRRSLTRTGAWRLPKPPVYTCRCQSPGIPGGSPFIQGHGRSDGDGQGPPTHRRAHVNTLSQLDPGPNNGASLFWSP</sequence>
<evidence type="ECO:0000313" key="2">
    <source>
        <dbReference type="EMBL" id="KAJ8388053.1"/>
    </source>
</evidence>
<dbReference type="AlphaFoldDB" id="A0AAD7RQ13"/>
<organism evidence="2 3">
    <name type="scientific">Aldrovandia affinis</name>
    <dbReference type="NCBI Taxonomy" id="143900"/>
    <lineage>
        <taxon>Eukaryota</taxon>
        <taxon>Metazoa</taxon>
        <taxon>Chordata</taxon>
        <taxon>Craniata</taxon>
        <taxon>Vertebrata</taxon>
        <taxon>Euteleostomi</taxon>
        <taxon>Actinopterygii</taxon>
        <taxon>Neopterygii</taxon>
        <taxon>Teleostei</taxon>
        <taxon>Notacanthiformes</taxon>
        <taxon>Halosauridae</taxon>
        <taxon>Aldrovandia</taxon>
    </lineage>
</organism>
<feature type="region of interest" description="Disordered" evidence="1">
    <location>
        <begin position="73"/>
        <end position="125"/>
    </location>
</feature>
<dbReference type="EMBL" id="JAINUG010000201">
    <property type="protein sequence ID" value="KAJ8388053.1"/>
    <property type="molecule type" value="Genomic_DNA"/>
</dbReference>
<feature type="region of interest" description="Disordered" evidence="1">
    <location>
        <begin position="15"/>
        <end position="47"/>
    </location>
</feature>
<gene>
    <name evidence="2" type="ORF">AAFF_G00146710</name>
</gene>
<protein>
    <submittedName>
        <fullName evidence="2">Uncharacterized protein</fullName>
    </submittedName>
</protein>
<dbReference type="Proteomes" id="UP001221898">
    <property type="component" value="Unassembled WGS sequence"/>
</dbReference>
<name>A0AAD7RQ13_9TELE</name>